<comment type="pathway">
    <text evidence="2">Protein modification; protein glycosylation.</text>
</comment>
<evidence type="ECO:0000256" key="8">
    <source>
        <dbReference type="ARBA" id="ARBA00023136"/>
    </source>
</evidence>
<protein>
    <submittedName>
        <fullName evidence="11">Anaphase-promoting complex subunit 1</fullName>
    </submittedName>
</protein>
<comment type="subcellular location">
    <subcellularLocation>
        <location evidence="1">Membrane</location>
        <topology evidence="1">Single-pass type II membrane protein</topology>
    </subcellularLocation>
</comment>
<dbReference type="InterPro" id="IPR003406">
    <property type="entry name" value="Glyco_trans_14"/>
</dbReference>
<keyword evidence="6" id="KW-0735">Signal-anchor</keyword>
<dbReference type="WBParaSite" id="MCU_014241-RA">
    <property type="protein sequence ID" value="MCU_014241-RA"/>
    <property type="gene ID" value="MCU_014241"/>
</dbReference>
<evidence type="ECO:0000256" key="6">
    <source>
        <dbReference type="ARBA" id="ARBA00022968"/>
    </source>
</evidence>
<keyword evidence="5" id="KW-0812">Transmembrane</keyword>
<organism evidence="11">
    <name type="scientific">Mesocestoides corti</name>
    <name type="common">Flatworm</name>
    <dbReference type="NCBI Taxonomy" id="53468"/>
    <lineage>
        <taxon>Eukaryota</taxon>
        <taxon>Metazoa</taxon>
        <taxon>Spiralia</taxon>
        <taxon>Lophotrochozoa</taxon>
        <taxon>Platyhelminthes</taxon>
        <taxon>Cestoda</taxon>
        <taxon>Eucestoda</taxon>
        <taxon>Cyclophyllidea</taxon>
        <taxon>Mesocestoididae</taxon>
        <taxon>Mesocestoides</taxon>
    </lineage>
</organism>
<dbReference type="GO" id="GO:0016020">
    <property type="term" value="C:membrane"/>
    <property type="evidence" value="ECO:0007669"/>
    <property type="project" value="UniProtKB-SubCell"/>
</dbReference>
<keyword evidence="7" id="KW-1133">Transmembrane helix</keyword>
<name>A0A5K3G4N1_MESCO</name>
<accession>A0A5K3G4N1</accession>
<keyword evidence="8" id="KW-0472">Membrane</keyword>
<dbReference type="GO" id="GO:0008375">
    <property type="term" value="F:acetylglucosaminyltransferase activity"/>
    <property type="evidence" value="ECO:0007669"/>
    <property type="project" value="TreeGrafter"/>
</dbReference>
<evidence type="ECO:0000256" key="1">
    <source>
        <dbReference type="ARBA" id="ARBA00004606"/>
    </source>
</evidence>
<evidence type="ECO:0000256" key="9">
    <source>
        <dbReference type="ARBA" id="ARBA00023180"/>
    </source>
</evidence>
<evidence type="ECO:0000256" key="2">
    <source>
        <dbReference type="ARBA" id="ARBA00004922"/>
    </source>
</evidence>
<keyword evidence="3" id="KW-0328">Glycosyltransferase</keyword>
<evidence type="ECO:0000256" key="5">
    <source>
        <dbReference type="ARBA" id="ARBA00022692"/>
    </source>
</evidence>
<proteinExistence type="inferred from homology"/>
<evidence type="ECO:0000256" key="10">
    <source>
        <dbReference type="ARBA" id="ARBA00038150"/>
    </source>
</evidence>
<evidence type="ECO:0000256" key="7">
    <source>
        <dbReference type="ARBA" id="ARBA00022989"/>
    </source>
</evidence>
<keyword evidence="4" id="KW-0808">Transferase</keyword>
<evidence type="ECO:0000256" key="3">
    <source>
        <dbReference type="ARBA" id="ARBA00022676"/>
    </source>
</evidence>
<dbReference type="Pfam" id="PF02485">
    <property type="entry name" value="Branch"/>
    <property type="match status" value="1"/>
</dbReference>
<dbReference type="PANTHER" id="PTHR19297">
    <property type="entry name" value="GLYCOSYLTRANSFERASE 14 FAMILY MEMBER"/>
    <property type="match status" value="1"/>
</dbReference>
<reference evidence="11" key="1">
    <citation type="submission" date="2019-11" db="UniProtKB">
        <authorList>
            <consortium name="WormBaseParasite"/>
        </authorList>
    </citation>
    <scope>IDENTIFICATION</scope>
</reference>
<evidence type="ECO:0000256" key="4">
    <source>
        <dbReference type="ARBA" id="ARBA00022679"/>
    </source>
</evidence>
<sequence length="145" mass="16045">MRGVATCFGANGELLQHEERNSVVWGDESVLLPQVICAKQALSHHATWKYLINLEEQDFSLRTNMDLGAALKALNGSNLVESYKLNKFTRWKNNKLLPQGVCAQLKHFTSTVILISNQHTFAIHCGVPSLNSNAGNDLLNVTVLT</sequence>
<comment type="similarity">
    <text evidence="10">Belongs to the glycosyltransferase 14 family.</text>
</comment>
<evidence type="ECO:0000313" key="11">
    <source>
        <dbReference type="WBParaSite" id="MCU_014241-RA"/>
    </source>
</evidence>
<dbReference type="AlphaFoldDB" id="A0A5K3G4N1"/>
<dbReference type="PANTHER" id="PTHR19297:SF191">
    <property type="entry name" value="PROTEIN XYLOSYLTRANSFERASE"/>
    <property type="match status" value="1"/>
</dbReference>
<keyword evidence="9" id="KW-0325">Glycoprotein</keyword>